<evidence type="ECO:0000313" key="1">
    <source>
        <dbReference type="EMBL" id="GGL20124.1"/>
    </source>
</evidence>
<dbReference type="EMBL" id="BMPE01000036">
    <property type="protein sequence ID" value="GGL20124.1"/>
    <property type="molecule type" value="Genomic_DNA"/>
</dbReference>
<organism evidence="1 2">
    <name type="scientific">Deinococcus radiotolerans</name>
    <dbReference type="NCBI Taxonomy" id="1309407"/>
    <lineage>
        <taxon>Bacteria</taxon>
        <taxon>Thermotogati</taxon>
        <taxon>Deinococcota</taxon>
        <taxon>Deinococci</taxon>
        <taxon>Deinococcales</taxon>
        <taxon>Deinococcaceae</taxon>
        <taxon>Deinococcus</taxon>
    </lineage>
</organism>
<name>A0ABQ2FRJ8_9DEIO</name>
<proteinExistence type="predicted"/>
<dbReference type="Proteomes" id="UP000604341">
    <property type="component" value="Unassembled WGS sequence"/>
</dbReference>
<gene>
    <name evidence="1" type="ORF">GCM10010844_43780</name>
</gene>
<comment type="caution">
    <text evidence="1">The sequence shown here is derived from an EMBL/GenBank/DDBJ whole genome shotgun (WGS) entry which is preliminary data.</text>
</comment>
<evidence type="ECO:0000313" key="2">
    <source>
        <dbReference type="Proteomes" id="UP000604341"/>
    </source>
</evidence>
<protein>
    <submittedName>
        <fullName evidence="1">Uncharacterized protein</fullName>
    </submittedName>
</protein>
<dbReference type="RefSeq" id="WP_189071090.1">
    <property type="nucleotide sequence ID" value="NZ_BMPE01000036.1"/>
</dbReference>
<keyword evidence="2" id="KW-1185">Reference proteome</keyword>
<sequence>MTDPALSRFPSILAEYQWMLLAARLRQRAPDAELRALGAEVLQFLHRSGGRGHLLLTDQVLASD</sequence>
<reference evidence="2" key="1">
    <citation type="journal article" date="2019" name="Int. J. Syst. Evol. Microbiol.">
        <title>The Global Catalogue of Microorganisms (GCM) 10K type strain sequencing project: providing services to taxonomists for standard genome sequencing and annotation.</title>
        <authorList>
            <consortium name="The Broad Institute Genomics Platform"/>
            <consortium name="The Broad Institute Genome Sequencing Center for Infectious Disease"/>
            <person name="Wu L."/>
            <person name="Ma J."/>
        </authorList>
    </citation>
    <scope>NUCLEOTIDE SEQUENCE [LARGE SCALE GENOMIC DNA]</scope>
    <source>
        <strain evidence="2">JCM 19173</strain>
    </source>
</reference>
<accession>A0ABQ2FRJ8</accession>